<keyword evidence="3" id="KW-1185">Reference proteome</keyword>
<dbReference type="Proteomes" id="UP001196413">
    <property type="component" value="Unassembled WGS sequence"/>
</dbReference>
<feature type="signal peptide" evidence="1">
    <location>
        <begin position="1"/>
        <end position="18"/>
    </location>
</feature>
<protein>
    <submittedName>
        <fullName evidence="2">Uncharacterized protein</fullName>
    </submittedName>
</protein>
<comment type="caution">
    <text evidence="2">The sequence shown here is derived from an EMBL/GenBank/DDBJ whole genome shotgun (WGS) entry which is preliminary data.</text>
</comment>
<keyword evidence="1" id="KW-0732">Signal</keyword>
<evidence type="ECO:0000313" key="2">
    <source>
        <dbReference type="EMBL" id="KAJ1373000.1"/>
    </source>
</evidence>
<organism evidence="2 3">
    <name type="scientific">Parelaphostrongylus tenuis</name>
    <name type="common">Meningeal worm</name>
    <dbReference type="NCBI Taxonomy" id="148309"/>
    <lineage>
        <taxon>Eukaryota</taxon>
        <taxon>Metazoa</taxon>
        <taxon>Ecdysozoa</taxon>
        <taxon>Nematoda</taxon>
        <taxon>Chromadorea</taxon>
        <taxon>Rhabditida</taxon>
        <taxon>Rhabditina</taxon>
        <taxon>Rhabditomorpha</taxon>
        <taxon>Strongyloidea</taxon>
        <taxon>Metastrongylidae</taxon>
        <taxon>Parelaphostrongylus</taxon>
    </lineage>
</organism>
<dbReference type="AlphaFoldDB" id="A0AAD5RAZ2"/>
<gene>
    <name evidence="2" type="ORF">KIN20_035318</name>
</gene>
<feature type="chain" id="PRO_5042170882" evidence="1">
    <location>
        <begin position="19"/>
        <end position="116"/>
    </location>
</feature>
<reference evidence="2" key="1">
    <citation type="submission" date="2021-06" db="EMBL/GenBank/DDBJ databases">
        <title>Parelaphostrongylus tenuis whole genome reference sequence.</title>
        <authorList>
            <person name="Garwood T.J."/>
            <person name="Larsen P.A."/>
            <person name="Fountain-Jones N.M."/>
            <person name="Garbe J.R."/>
            <person name="Macchietto M.G."/>
            <person name="Kania S.A."/>
            <person name="Gerhold R.W."/>
            <person name="Richards J.E."/>
            <person name="Wolf T.M."/>
        </authorList>
    </citation>
    <scope>NUCLEOTIDE SEQUENCE</scope>
    <source>
        <strain evidence="2">MNPRO001-30</strain>
        <tissue evidence="2">Meninges</tissue>
    </source>
</reference>
<evidence type="ECO:0000256" key="1">
    <source>
        <dbReference type="SAM" id="SignalP"/>
    </source>
</evidence>
<sequence length="116" mass="12579">MGDLLTFRLVLMIAAVMATTLLPSWPRPIVGSSDVKAAQVLLGCDCARPFINPSLREYMDLSIADDRNEFAVYPVASVSSTHIHKAAALLSGNWTATNQIVSIKADIGFFIPKLCK</sequence>
<accession>A0AAD5RAZ2</accession>
<name>A0AAD5RAZ2_PARTN</name>
<evidence type="ECO:0000313" key="3">
    <source>
        <dbReference type="Proteomes" id="UP001196413"/>
    </source>
</evidence>
<dbReference type="EMBL" id="JAHQIW010007215">
    <property type="protein sequence ID" value="KAJ1373000.1"/>
    <property type="molecule type" value="Genomic_DNA"/>
</dbReference>
<proteinExistence type="predicted"/>